<gene>
    <name evidence="5" type="ORF">ENM88_05345</name>
</gene>
<dbReference type="SUPFAM" id="SSF102215">
    <property type="entry name" value="Creatininase"/>
    <property type="match status" value="1"/>
</dbReference>
<accession>A0A7J3X7K1</accession>
<keyword evidence="4" id="KW-0862">Zinc</keyword>
<dbReference type="Gene3D" id="3.40.50.10310">
    <property type="entry name" value="Creatininase"/>
    <property type="match status" value="1"/>
</dbReference>
<evidence type="ECO:0000256" key="3">
    <source>
        <dbReference type="ARBA" id="ARBA00022801"/>
    </source>
</evidence>
<name>A0A7J3X7K1_THEPE</name>
<dbReference type="PANTHER" id="PTHR35005">
    <property type="entry name" value="3-DEHYDRO-SCYLLO-INOSOSE HYDROLASE"/>
    <property type="match status" value="1"/>
</dbReference>
<keyword evidence="2" id="KW-0479">Metal-binding</keyword>
<dbReference type="InterPro" id="IPR003785">
    <property type="entry name" value="Creatininase/forma_Hydrolase"/>
</dbReference>
<dbReference type="PANTHER" id="PTHR35005:SF1">
    <property type="entry name" value="2-AMINO-5-FORMYLAMINO-6-RIBOSYLAMINOPYRIMIDIN-4(3H)-ONE 5'-MONOPHOSPHATE DEFORMYLASE"/>
    <property type="match status" value="1"/>
</dbReference>
<dbReference type="GO" id="GO:0009231">
    <property type="term" value="P:riboflavin biosynthetic process"/>
    <property type="evidence" value="ECO:0007669"/>
    <property type="project" value="TreeGrafter"/>
</dbReference>
<proteinExistence type="predicted"/>
<evidence type="ECO:0000256" key="2">
    <source>
        <dbReference type="ARBA" id="ARBA00022723"/>
    </source>
</evidence>
<dbReference type="AlphaFoldDB" id="A0A7J3X7K1"/>
<sequence length="252" mass="27343">MAKLKWDELTYSELSSALSRGVDSVVFPVGTVEPHGAHLPLGTDTIIAEVVGELVAERVGALLLPALPYGVTGSLHGYPGSVRVPPDVLEALVLSVLESVSSHGVRYALLLNGHGGNTQSLESAARQAWYRCRLATMVVDWWVVARERGLTRQLLGKEGGHAATDETAVMLAARPELVRRELYSDETLYVYSPGVKAYPLPGTVVNYTAEEGSVVFPQEGDCRRFLEAVASAIAELFADFKRGVERELKRRA</sequence>
<keyword evidence="3" id="KW-0378">Hydrolase</keyword>
<protein>
    <submittedName>
        <fullName evidence="5">Creatininase family protein</fullName>
    </submittedName>
</protein>
<dbReference type="GO" id="GO:0046872">
    <property type="term" value="F:metal ion binding"/>
    <property type="evidence" value="ECO:0007669"/>
    <property type="project" value="UniProtKB-KW"/>
</dbReference>
<dbReference type="Pfam" id="PF02633">
    <property type="entry name" value="Creatininase"/>
    <property type="match status" value="1"/>
</dbReference>
<evidence type="ECO:0000313" key="5">
    <source>
        <dbReference type="EMBL" id="HHP05156.1"/>
    </source>
</evidence>
<comment type="cofactor">
    <cofactor evidence="1">
        <name>Zn(2+)</name>
        <dbReference type="ChEBI" id="CHEBI:29105"/>
    </cofactor>
</comment>
<evidence type="ECO:0000256" key="4">
    <source>
        <dbReference type="ARBA" id="ARBA00022833"/>
    </source>
</evidence>
<evidence type="ECO:0000256" key="1">
    <source>
        <dbReference type="ARBA" id="ARBA00001947"/>
    </source>
</evidence>
<dbReference type="EMBL" id="DRZM01000160">
    <property type="protein sequence ID" value="HHP05156.1"/>
    <property type="molecule type" value="Genomic_DNA"/>
</dbReference>
<comment type="caution">
    <text evidence="5">The sequence shown here is derived from an EMBL/GenBank/DDBJ whole genome shotgun (WGS) entry which is preliminary data.</text>
</comment>
<organism evidence="5">
    <name type="scientific">Thermofilum pendens</name>
    <dbReference type="NCBI Taxonomy" id="2269"/>
    <lineage>
        <taxon>Archaea</taxon>
        <taxon>Thermoproteota</taxon>
        <taxon>Thermoprotei</taxon>
        <taxon>Thermofilales</taxon>
        <taxon>Thermofilaceae</taxon>
        <taxon>Thermofilum</taxon>
    </lineage>
</organism>
<dbReference type="InterPro" id="IPR024087">
    <property type="entry name" value="Creatininase-like_sf"/>
</dbReference>
<dbReference type="GO" id="GO:0016811">
    <property type="term" value="F:hydrolase activity, acting on carbon-nitrogen (but not peptide) bonds, in linear amides"/>
    <property type="evidence" value="ECO:0007669"/>
    <property type="project" value="TreeGrafter"/>
</dbReference>
<reference evidence="5" key="1">
    <citation type="journal article" date="2020" name="mSystems">
        <title>Genome- and Community-Level Interaction Insights into Carbon Utilization and Element Cycling Functions of Hydrothermarchaeota in Hydrothermal Sediment.</title>
        <authorList>
            <person name="Zhou Z."/>
            <person name="Liu Y."/>
            <person name="Xu W."/>
            <person name="Pan J."/>
            <person name="Luo Z.H."/>
            <person name="Li M."/>
        </authorList>
    </citation>
    <scope>NUCLEOTIDE SEQUENCE [LARGE SCALE GENOMIC DNA]</scope>
    <source>
        <strain evidence="5">SpSt-1125</strain>
    </source>
</reference>